<keyword evidence="3" id="KW-1185">Reference proteome</keyword>
<accession>A0ABR9UQS2</accession>
<sequence>MTTANPQDFGWNQDARGVWRKDLPGETIKSVAEQSTQIRRDSYELLDAQRQNEAEKSANYVKSLLEKQQRIEREKAEKAARLAQAKLDEITADPEVTQGKLSRRFVAPRNDEEKAQLRTLEQEEVEMLKRFKAPHDKAVEQRRLDYEKNYLRQKNYGDDAARENLLRLIAGFTPEQRKQYKQFMKETE</sequence>
<comment type="caution">
    <text evidence="2">The sequence shown here is derived from an EMBL/GenBank/DDBJ whole genome shotgun (WGS) entry which is preliminary data.</text>
</comment>
<organism evidence="2 3">
    <name type="scientific">Gloeocapsopsis crepidinum LEGE 06123</name>
    <dbReference type="NCBI Taxonomy" id="588587"/>
    <lineage>
        <taxon>Bacteria</taxon>
        <taxon>Bacillati</taxon>
        <taxon>Cyanobacteriota</taxon>
        <taxon>Cyanophyceae</taxon>
        <taxon>Oscillatoriophycideae</taxon>
        <taxon>Chroococcales</taxon>
        <taxon>Chroococcaceae</taxon>
        <taxon>Gloeocapsopsis</taxon>
    </lineage>
</organism>
<proteinExistence type="predicted"/>
<name>A0ABR9UQS2_9CHRO</name>
<evidence type="ECO:0000256" key="1">
    <source>
        <dbReference type="SAM" id="Coils"/>
    </source>
</evidence>
<keyword evidence="1" id="KW-0175">Coiled coil</keyword>
<feature type="coiled-coil region" evidence="1">
    <location>
        <begin position="61"/>
        <end position="130"/>
    </location>
</feature>
<protein>
    <submittedName>
        <fullName evidence="2">Uncharacterized protein</fullName>
    </submittedName>
</protein>
<evidence type="ECO:0000313" key="3">
    <source>
        <dbReference type="Proteomes" id="UP000651156"/>
    </source>
</evidence>
<gene>
    <name evidence="2" type="ORF">IQ230_09730</name>
</gene>
<dbReference type="EMBL" id="JADEWN010000019">
    <property type="protein sequence ID" value="MBE9190636.1"/>
    <property type="molecule type" value="Genomic_DNA"/>
</dbReference>
<evidence type="ECO:0000313" key="2">
    <source>
        <dbReference type="EMBL" id="MBE9190636.1"/>
    </source>
</evidence>
<reference evidence="2 3" key="1">
    <citation type="submission" date="2020-10" db="EMBL/GenBank/DDBJ databases">
        <authorList>
            <person name="Castelo-Branco R."/>
            <person name="Eusebio N."/>
            <person name="Adriana R."/>
            <person name="Vieira A."/>
            <person name="Brugerolle De Fraissinette N."/>
            <person name="Rezende De Castro R."/>
            <person name="Schneider M.P."/>
            <person name="Vasconcelos V."/>
            <person name="Leao P.N."/>
        </authorList>
    </citation>
    <scope>NUCLEOTIDE SEQUENCE [LARGE SCALE GENOMIC DNA]</scope>
    <source>
        <strain evidence="2 3">LEGE 06123</strain>
    </source>
</reference>
<dbReference type="RefSeq" id="WP_193931810.1">
    <property type="nucleotide sequence ID" value="NZ_CAWPMZ010000040.1"/>
</dbReference>
<dbReference type="Proteomes" id="UP000651156">
    <property type="component" value="Unassembled WGS sequence"/>
</dbReference>